<protein>
    <submittedName>
        <fullName evidence="5">Helix-turn-helix domain-containing protein</fullName>
    </submittedName>
</protein>
<dbReference type="Pfam" id="PF12833">
    <property type="entry name" value="HTH_18"/>
    <property type="match status" value="1"/>
</dbReference>
<dbReference type="PANTHER" id="PTHR43280">
    <property type="entry name" value="ARAC-FAMILY TRANSCRIPTIONAL REGULATOR"/>
    <property type="match status" value="1"/>
</dbReference>
<dbReference type="SMART" id="SM00342">
    <property type="entry name" value="HTH_ARAC"/>
    <property type="match status" value="1"/>
</dbReference>
<gene>
    <name evidence="5" type="ORF">FO440_05660</name>
</gene>
<keyword evidence="3" id="KW-0804">Transcription</keyword>
<dbReference type="GO" id="GO:0003700">
    <property type="term" value="F:DNA-binding transcription factor activity"/>
    <property type="evidence" value="ECO:0007669"/>
    <property type="project" value="InterPro"/>
</dbReference>
<feature type="domain" description="HTH araC/xylS-type" evidence="4">
    <location>
        <begin position="187"/>
        <end position="285"/>
    </location>
</feature>
<reference evidence="5 6" key="1">
    <citation type="submission" date="2019-07" db="EMBL/GenBank/DDBJ databases">
        <authorList>
            <person name="Huq M.A."/>
        </authorList>
    </citation>
    <scope>NUCLEOTIDE SEQUENCE [LARGE SCALE GENOMIC DNA]</scope>
    <source>
        <strain evidence="5 6">MAH-19</strain>
    </source>
</reference>
<dbReference type="InterPro" id="IPR037923">
    <property type="entry name" value="HTH-like"/>
</dbReference>
<dbReference type="InterPro" id="IPR003313">
    <property type="entry name" value="AraC-bd"/>
</dbReference>
<name>A0A556MUR0_9SPHI</name>
<dbReference type="Gene3D" id="1.10.10.60">
    <property type="entry name" value="Homeodomain-like"/>
    <property type="match status" value="1"/>
</dbReference>
<evidence type="ECO:0000256" key="3">
    <source>
        <dbReference type="ARBA" id="ARBA00023163"/>
    </source>
</evidence>
<dbReference type="SUPFAM" id="SSF46689">
    <property type="entry name" value="Homeodomain-like"/>
    <property type="match status" value="1"/>
</dbReference>
<dbReference type="InterPro" id="IPR009057">
    <property type="entry name" value="Homeodomain-like_sf"/>
</dbReference>
<keyword evidence="2" id="KW-0238">DNA-binding</keyword>
<evidence type="ECO:0000259" key="4">
    <source>
        <dbReference type="PROSITE" id="PS01124"/>
    </source>
</evidence>
<dbReference type="InterPro" id="IPR018060">
    <property type="entry name" value="HTH_AraC"/>
</dbReference>
<evidence type="ECO:0000256" key="1">
    <source>
        <dbReference type="ARBA" id="ARBA00023015"/>
    </source>
</evidence>
<proteinExistence type="predicted"/>
<evidence type="ECO:0000256" key="2">
    <source>
        <dbReference type="ARBA" id="ARBA00023125"/>
    </source>
</evidence>
<comment type="caution">
    <text evidence="5">The sequence shown here is derived from an EMBL/GenBank/DDBJ whole genome shotgun (WGS) entry which is preliminary data.</text>
</comment>
<dbReference type="EMBL" id="VLPK01000001">
    <property type="protein sequence ID" value="TSJ43674.1"/>
    <property type="molecule type" value="Genomic_DNA"/>
</dbReference>
<dbReference type="InterPro" id="IPR020449">
    <property type="entry name" value="Tscrpt_reg_AraC-type_HTH"/>
</dbReference>
<dbReference type="RefSeq" id="WP_144247240.1">
    <property type="nucleotide sequence ID" value="NZ_VLPK01000001.1"/>
</dbReference>
<dbReference type="AlphaFoldDB" id="A0A556MUR0"/>
<dbReference type="OrthoDB" id="2585681at2"/>
<dbReference type="Pfam" id="PF02311">
    <property type="entry name" value="AraC_binding"/>
    <property type="match status" value="1"/>
</dbReference>
<dbReference type="SUPFAM" id="SSF51215">
    <property type="entry name" value="Regulatory protein AraC"/>
    <property type="match status" value="1"/>
</dbReference>
<dbReference type="PRINTS" id="PR00032">
    <property type="entry name" value="HTHARAC"/>
</dbReference>
<organism evidence="5 6">
    <name type="scientific">Mucilaginibacter corticis</name>
    <dbReference type="NCBI Taxonomy" id="2597670"/>
    <lineage>
        <taxon>Bacteria</taxon>
        <taxon>Pseudomonadati</taxon>
        <taxon>Bacteroidota</taxon>
        <taxon>Sphingobacteriia</taxon>
        <taxon>Sphingobacteriales</taxon>
        <taxon>Sphingobacteriaceae</taxon>
        <taxon>Mucilaginibacter</taxon>
    </lineage>
</organism>
<accession>A0A556MUR0</accession>
<evidence type="ECO:0000313" key="5">
    <source>
        <dbReference type="EMBL" id="TSJ43674.1"/>
    </source>
</evidence>
<keyword evidence="6" id="KW-1185">Reference proteome</keyword>
<dbReference type="GO" id="GO:0043565">
    <property type="term" value="F:sequence-specific DNA binding"/>
    <property type="evidence" value="ECO:0007669"/>
    <property type="project" value="InterPro"/>
</dbReference>
<dbReference type="PANTHER" id="PTHR43280:SF32">
    <property type="entry name" value="TRANSCRIPTIONAL REGULATORY PROTEIN"/>
    <property type="match status" value="1"/>
</dbReference>
<dbReference type="Proteomes" id="UP000318733">
    <property type="component" value="Unassembled WGS sequence"/>
</dbReference>
<keyword evidence="1" id="KW-0805">Transcription regulation</keyword>
<evidence type="ECO:0000313" key="6">
    <source>
        <dbReference type="Proteomes" id="UP000318733"/>
    </source>
</evidence>
<sequence length="293" mass="34661">MIPIYDIKDFSPYYAKEQQFVIVPFENLNRPAPFVWPHKHSFYEILWIRKGIAKHFVDNQELDLSTDTIYFMSPGQAHHFEKYEAVKGDSIMFTEEFFILNFTNKEALQQLSFLNDSYRSPNIKLDSPTKDVLEPLLKLLYAEFNRTDYSKLAISSMLYVFLNCLQRVYLTQDNNSHLPSNHTAIFNNFKRILEQHYKAQKKLSFYADELFITPHYLNEVVKNVAGKTASEFVQDRLLLEAKRMLVQSHHQIGQIADELGFKDFSYFSRHFKKHNKLSPEQYRNKMHEKHGLG</sequence>
<dbReference type="PROSITE" id="PS01124">
    <property type="entry name" value="HTH_ARAC_FAMILY_2"/>
    <property type="match status" value="1"/>
</dbReference>